<dbReference type="Pfam" id="PF25986">
    <property type="entry name" value="Kazrin"/>
    <property type="match status" value="1"/>
</dbReference>
<feature type="region of interest" description="Disordered" evidence="2">
    <location>
        <begin position="923"/>
        <end position="950"/>
    </location>
</feature>
<protein>
    <submittedName>
        <fullName evidence="5">Kazrin isoform X1</fullName>
    </submittedName>
</protein>
<dbReference type="Pfam" id="PF00536">
    <property type="entry name" value="SAM_1"/>
    <property type="match status" value="2"/>
</dbReference>
<dbReference type="Pfam" id="PF07647">
    <property type="entry name" value="SAM_2"/>
    <property type="match status" value="1"/>
</dbReference>
<organism evidence="4 5">
    <name type="scientific">Aplysia californica</name>
    <name type="common">California sea hare</name>
    <dbReference type="NCBI Taxonomy" id="6500"/>
    <lineage>
        <taxon>Eukaryota</taxon>
        <taxon>Metazoa</taxon>
        <taxon>Spiralia</taxon>
        <taxon>Lophotrochozoa</taxon>
        <taxon>Mollusca</taxon>
        <taxon>Gastropoda</taxon>
        <taxon>Heterobranchia</taxon>
        <taxon>Euthyneura</taxon>
        <taxon>Tectipleura</taxon>
        <taxon>Aplysiida</taxon>
        <taxon>Aplysioidea</taxon>
        <taxon>Aplysiidae</taxon>
        <taxon>Aplysia</taxon>
    </lineage>
</organism>
<name>A0ABM1W1T1_APLCA</name>
<dbReference type="GeneID" id="101859740"/>
<feature type="region of interest" description="Disordered" evidence="2">
    <location>
        <begin position="1128"/>
        <end position="1158"/>
    </location>
</feature>
<dbReference type="InterPro" id="IPR013761">
    <property type="entry name" value="SAM/pointed_sf"/>
</dbReference>
<feature type="compositionally biased region" description="Basic and acidic residues" evidence="2">
    <location>
        <begin position="1001"/>
        <end position="1010"/>
    </location>
</feature>
<sequence length="1158" mass="129873">MTSITTRQPPPTEMEVDPKAPSVGEKSTMKVSPSPRYNLGFLNELQSRHKFSMAVFKQNEVAATAIQSLDCLNDQIVQYIVSNQHPGPKDGVRVSGDSVHSSMVLIRRLLLDAQARFRKMVEDNKQLASHIDTSIQAANQEVNMLRAELASTNKRLSQISLQDDMGKIDACTQVDKKLLKDSPGEKSDSDKEDMEATVQTLASANEQLVEDYKHLLETHDILKCAHEELKNGHESMKTENSRLETQLRTLRKDLDDLRQVKVEGAAAEKKPSYGELKLELIQTRQELNRAKEVLQGMKSDRKRLKGEKLDLLSQMKQLYTTLEEKETELRDFIRNYEQRVKESDDMIKQAMSALSLQLAKEKETLEHEKWDIITKAKDATERAMFLRAQLDTKDMHIKELQGELSEAKDQLSSQDSQVSSSTPPTTDDNLDSIMDDSIIIDDENGFSTMEESSVLNCSFSTPQLNTQGLSHSSPNNSDWNDPNGPLFKWFTQSSDFEIPVLEPKPSKKKKKTFGGSLSRVFSRGRMRRSIAAPHAESVIVEDTSSKLCVLSQENYQEKLSSIEHMVGVHMKDWRAHQVLAWLEITLAMPMYAQNCLLNVKSGRVLLGLSDSELSSALGVTNTMHRRKLRLAIEQHRNPNDIKYPKASEMDPTWVAHRFLPDLGLPQYTEVFEEQLCDGPILNTLTRRDLEKHFSVHRKFHQTSILHAIELLRRIDFNKEKLYHRRNLSEERDNDLIVWTNERLIKWTKSIDLGEYSENLVESGVNGAIMVLEPSFTPDTLSSALGIPPSKSYIRRHLATELESVLKPARSYQKGLKLLRAALDHSEPKVKTGENGAAGKQFMRGRKGSNDDGKNRLSFKGSLGRAFGKKVKDDLKLNFDTEPSKSKISAPIPIQHLSLSSLDTDSELMKKGFCLSNSLKEQKSPASQVTYRTSADHSESESHQSKSAKRKALAYSDQTLYKTALSELISKNESLNNIDHDVASNINKNVDVSQNLNNLNVVDRKEEKDKSSVPSSSQETLTEQSAGCSNNLEKNNNKKDKEASAQQKPINTNPQPTTTGAPTLVSSSVTFTSKPTMSSASATVVLEKKCAIKMEQPSVAFDKAVVTSKPPLRPTVSADPSMRSFSVEARSSQGDAAMKESMRKKRGSLKDVFPQTTSV</sequence>
<feature type="region of interest" description="Disordered" evidence="2">
    <location>
        <begin position="997"/>
        <end position="1063"/>
    </location>
</feature>
<dbReference type="SMART" id="SM00454">
    <property type="entry name" value="SAM"/>
    <property type="match status" value="3"/>
</dbReference>
<gene>
    <name evidence="5" type="primary">LOC101859740</name>
</gene>
<feature type="region of interest" description="Disordered" evidence="2">
    <location>
        <begin position="1"/>
        <end position="31"/>
    </location>
</feature>
<evidence type="ECO:0000313" key="4">
    <source>
        <dbReference type="Proteomes" id="UP000694888"/>
    </source>
</evidence>
<feature type="domain" description="SAM" evidence="3">
    <location>
        <begin position="658"/>
        <end position="714"/>
    </location>
</feature>
<feature type="region of interest" description="Disordered" evidence="2">
    <location>
        <begin position="403"/>
        <end position="432"/>
    </location>
</feature>
<dbReference type="PANTHER" id="PTHR12776">
    <property type="entry name" value="KAZRIN-RELATED"/>
    <property type="match status" value="1"/>
</dbReference>
<dbReference type="SUPFAM" id="SSF47769">
    <property type="entry name" value="SAM/Pointed domain"/>
    <property type="match status" value="2"/>
</dbReference>
<keyword evidence="1" id="KW-0175">Coiled coil</keyword>
<feature type="domain" description="SAM" evidence="3">
    <location>
        <begin position="573"/>
        <end position="638"/>
    </location>
</feature>
<dbReference type="InterPro" id="IPR001660">
    <property type="entry name" value="SAM"/>
</dbReference>
<dbReference type="PROSITE" id="PS50105">
    <property type="entry name" value="SAM_DOMAIN"/>
    <property type="match status" value="2"/>
</dbReference>
<dbReference type="PANTHER" id="PTHR12776:SF1">
    <property type="entry name" value="KAZRIN"/>
    <property type="match status" value="1"/>
</dbReference>
<feature type="region of interest" description="Disordered" evidence="2">
    <location>
        <begin position="828"/>
        <end position="855"/>
    </location>
</feature>
<dbReference type="RefSeq" id="XP_035828624.1">
    <property type="nucleotide sequence ID" value="XM_035972731.1"/>
</dbReference>
<feature type="compositionally biased region" description="Polar residues" evidence="2">
    <location>
        <begin position="923"/>
        <end position="932"/>
    </location>
</feature>
<dbReference type="Proteomes" id="UP000694888">
    <property type="component" value="Unplaced"/>
</dbReference>
<reference evidence="5" key="1">
    <citation type="submission" date="2025-08" db="UniProtKB">
        <authorList>
            <consortium name="RefSeq"/>
        </authorList>
    </citation>
    <scope>IDENTIFICATION</scope>
</reference>
<feature type="compositionally biased region" description="Basic and acidic residues" evidence="2">
    <location>
        <begin position="933"/>
        <end position="943"/>
    </location>
</feature>
<dbReference type="InterPro" id="IPR037614">
    <property type="entry name" value="Kazrin"/>
</dbReference>
<dbReference type="Gene3D" id="1.10.150.50">
    <property type="entry name" value="Transcription Factor, Ets-1"/>
    <property type="match status" value="3"/>
</dbReference>
<accession>A0ABM1W1T1</accession>
<evidence type="ECO:0000256" key="2">
    <source>
        <dbReference type="SAM" id="MobiDB-lite"/>
    </source>
</evidence>
<feature type="compositionally biased region" description="Low complexity" evidence="2">
    <location>
        <begin position="410"/>
        <end position="427"/>
    </location>
</feature>
<keyword evidence="4" id="KW-1185">Reference proteome</keyword>
<feature type="compositionally biased region" description="Polar residues" evidence="2">
    <location>
        <begin position="1043"/>
        <end position="1063"/>
    </location>
</feature>
<dbReference type="InterPro" id="IPR059089">
    <property type="entry name" value="Kazrin_N"/>
</dbReference>
<feature type="coiled-coil region" evidence="1">
    <location>
        <begin position="191"/>
        <end position="353"/>
    </location>
</feature>
<evidence type="ECO:0000313" key="5">
    <source>
        <dbReference type="RefSeq" id="XP_035828624.1"/>
    </source>
</evidence>
<proteinExistence type="predicted"/>
<evidence type="ECO:0000256" key="1">
    <source>
        <dbReference type="SAM" id="Coils"/>
    </source>
</evidence>
<feature type="compositionally biased region" description="Polar residues" evidence="2">
    <location>
        <begin position="1011"/>
        <end position="1028"/>
    </location>
</feature>
<evidence type="ECO:0000259" key="3">
    <source>
        <dbReference type="PROSITE" id="PS50105"/>
    </source>
</evidence>